<dbReference type="Gene3D" id="3.40.630.30">
    <property type="match status" value="1"/>
</dbReference>
<accession>A0AAE3IPY0</accession>
<evidence type="ECO:0000313" key="2">
    <source>
        <dbReference type="EMBL" id="MCU9612413.1"/>
    </source>
</evidence>
<dbReference type="GO" id="GO:0004343">
    <property type="term" value="F:glucosamine 6-phosphate N-acetyltransferase activity"/>
    <property type="evidence" value="ECO:0007669"/>
    <property type="project" value="TreeGrafter"/>
</dbReference>
<proteinExistence type="predicted"/>
<dbReference type="CDD" id="cd04301">
    <property type="entry name" value="NAT_SF"/>
    <property type="match status" value="1"/>
</dbReference>
<dbReference type="AlphaFoldDB" id="A0AAE3IPY0"/>
<dbReference type="InterPro" id="IPR039143">
    <property type="entry name" value="GNPNAT1-like"/>
</dbReference>
<evidence type="ECO:0000259" key="1">
    <source>
        <dbReference type="PROSITE" id="PS51186"/>
    </source>
</evidence>
<dbReference type="InterPro" id="IPR016181">
    <property type="entry name" value="Acyl_CoA_acyltransferase"/>
</dbReference>
<reference evidence="2" key="1">
    <citation type="submission" date="2022-10" db="EMBL/GenBank/DDBJ databases">
        <title>Description of Fervidibacillus gen. nov. in the family Fervidibacillaceae fam. nov. with two species, Fervidibacillus albus sp. nov., and Fervidibacillus halotolerans sp. nov., isolated from tidal flat sediments.</title>
        <authorList>
            <person name="Kwon K.K."/>
            <person name="Yang S.-H."/>
        </authorList>
    </citation>
    <scope>NUCLEOTIDE SEQUENCE</scope>
    <source>
        <strain evidence="2">JCM 19140</strain>
    </source>
</reference>
<dbReference type="Pfam" id="PF13673">
    <property type="entry name" value="Acetyltransf_10"/>
    <property type="match status" value="1"/>
</dbReference>
<feature type="domain" description="N-acetyltransferase" evidence="1">
    <location>
        <begin position="3"/>
        <end position="141"/>
    </location>
</feature>
<evidence type="ECO:0000313" key="3">
    <source>
        <dbReference type="Proteomes" id="UP001209318"/>
    </source>
</evidence>
<dbReference type="EMBL" id="JAOUSF010000001">
    <property type="protein sequence ID" value="MCU9612413.1"/>
    <property type="molecule type" value="Genomic_DNA"/>
</dbReference>
<gene>
    <name evidence="2" type="ORF">OEV98_02405</name>
</gene>
<keyword evidence="3" id="KW-1185">Reference proteome</keyword>
<comment type="caution">
    <text evidence="2">The sequence shown here is derived from an EMBL/GenBank/DDBJ whole genome shotgun (WGS) entry which is preliminary data.</text>
</comment>
<dbReference type="PROSITE" id="PS51186">
    <property type="entry name" value="GNAT"/>
    <property type="match status" value="1"/>
</dbReference>
<dbReference type="PANTHER" id="PTHR13355">
    <property type="entry name" value="GLUCOSAMINE 6-PHOSPHATE N-ACETYLTRANSFERASE"/>
    <property type="match status" value="1"/>
</dbReference>
<sequence length="141" mass="16382">MNVIVVENKEQLQDAFKIRTIVFVEEQNVPPEEEIDQFEKESTHFVVYSDEKDPIAAGRFREHEGYGKIERICVLPSYRKYGIGKLIMEQIIAYAKENHFSKLKLNAQTHAIPFYEKLGFRAVSDIFMDAGIPHKTMTMNI</sequence>
<dbReference type="Proteomes" id="UP001209318">
    <property type="component" value="Unassembled WGS sequence"/>
</dbReference>
<dbReference type="PANTHER" id="PTHR13355:SF11">
    <property type="entry name" value="GLUCOSAMINE 6-PHOSPHATE N-ACETYLTRANSFERASE"/>
    <property type="match status" value="1"/>
</dbReference>
<dbReference type="RefSeq" id="WP_263071556.1">
    <property type="nucleotide sequence ID" value="NZ_JAOUSF010000001.1"/>
</dbReference>
<organism evidence="2 3">
    <name type="scientific">Perspicuibacillus lycopersici</name>
    <dbReference type="NCBI Taxonomy" id="1325689"/>
    <lineage>
        <taxon>Bacteria</taxon>
        <taxon>Bacillati</taxon>
        <taxon>Bacillota</taxon>
        <taxon>Bacilli</taxon>
        <taxon>Bacillales</taxon>
        <taxon>Bacillaceae</taxon>
        <taxon>Perspicuibacillus</taxon>
    </lineage>
</organism>
<dbReference type="InterPro" id="IPR000182">
    <property type="entry name" value="GNAT_dom"/>
</dbReference>
<name>A0AAE3IPY0_9BACI</name>
<dbReference type="SUPFAM" id="SSF55729">
    <property type="entry name" value="Acyl-CoA N-acyltransferases (Nat)"/>
    <property type="match status" value="1"/>
</dbReference>
<protein>
    <submittedName>
        <fullName evidence="2">GNAT family N-acetyltransferase</fullName>
    </submittedName>
</protein>